<evidence type="ECO:0000313" key="5">
    <source>
        <dbReference type="Proteomes" id="UP000809440"/>
    </source>
</evidence>
<sequence length="204" mass="21224">MPLNRVMSLVMGAALVASPLLADGDIPPGTVFVCDEGSATSPYIQVVIPTGSDGSATLMLESEALKMAPVPVGSGFGYDIVLPAGHFLVRGKGTEVMLFVNDKDPKLCVLQAGYELPEASSQILAASLGGNVRTGPGIDFARSDSLSFGEAILIVAATGIISDGYEWFEIEYSEGLRGFHWGGIMCTMTDGAAGLYSLCPADIQ</sequence>
<dbReference type="RefSeq" id="WP_085630470.1">
    <property type="nucleotide sequence ID" value="NZ_JAFBWU010000011.1"/>
</dbReference>
<reference evidence="2 5" key="1">
    <citation type="submission" date="2021-01" db="EMBL/GenBank/DDBJ databases">
        <title>Diatom-associated Roseobacters Show Island Model of Population Structure.</title>
        <authorList>
            <person name="Qu L."/>
            <person name="Feng X."/>
            <person name="Chen Y."/>
            <person name="Li L."/>
            <person name="Wang X."/>
            <person name="Hu Z."/>
            <person name="Wang H."/>
            <person name="Luo H."/>
        </authorList>
    </citation>
    <scope>NUCLEOTIDE SEQUENCE</scope>
    <source>
        <strain evidence="3 5">CC28-63</strain>
        <strain evidence="2">CC28-69</strain>
    </source>
</reference>
<evidence type="ECO:0000313" key="2">
    <source>
        <dbReference type="EMBL" id="MBM2413840.1"/>
    </source>
</evidence>
<dbReference type="OrthoDB" id="8457000at2"/>
<proteinExistence type="predicted"/>
<dbReference type="EMBL" id="JAFBXF010000011">
    <property type="protein sequence ID" value="MBM2418600.1"/>
    <property type="molecule type" value="Genomic_DNA"/>
</dbReference>
<name>A0A9Q2P008_9RHOB</name>
<evidence type="ECO:0008006" key="6">
    <source>
        <dbReference type="Google" id="ProtNLM"/>
    </source>
</evidence>
<evidence type="ECO:0000313" key="4">
    <source>
        <dbReference type="Proteomes" id="UP000755667"/>
    </source>
</evidence>
<dbReference type="EMBL" id="JAFBXE010000011">
    <property type="protein sequence ID" value="MBM2413840.1"/>
    <property type="molecule type" value="Genomic_DNA"/>
</dbReference>
<keyword evidence="5" id="KW-1185">Reference proteome</keyword>
<keyword evidence="1" id="KW-0732">Signal</keyword>
<evidence type="ECO:0000256" key="1">
    <source>
        <dbReference type="SAM" id="SignalP"/>
    </source>
</evidence>
<accession>A0A9Q2P008</accession>
<dbReference type="GeneID" id="62641660"/>
<dbReference type="AlphaFoldDB" id="A0A9Q2P008"/>
<feature type="signal peptide" evidence="1">
    <location>
        <begin position="1"/>
        <end position="22"/>
    </location>
</feature>
<evidence type="ECO:0000313" key="3">
    <source>
        <dbReference type="EMBL" id="MBM2418600.1"/>
    </source>
</evidence>
<protein>
    <recommendedName>
        <fullName evidence="6">C-type lysozyme inhibitor domain-containing protein</fullName>
    </recommendedName>
</protein>
<dbReference type="SUPFAM" id="SSF141488">
    <property type="entry name" value="YdhA-like"/>
    <property type="match status" value="1"/>
</dbReference>
<comment type="caution">
    <text evidence="2">The sequence shown here is derived from an EMBL/GenBank/DDBJ whole genome shotgun (WGS) entry which is preliminary data.</text>
</comment>
<dbReference type="Proteomes" id="UP000809440">
    <property type="component" value="Unassembled WGS sequence"/>
</dbReference>
<feature type="chain" id="PRO_5040260770" description="C-type lysozyme inhibitor domain-containing protein" evidence="1">
    <location>
        <begin position="23"/>
        <end position="204"/>
    </location>
</feature>
<dbReference type="Proteomes" id="UP000755667">
    <property type="component" value="Unassembled WGS sequence"/>
</dbReference>
<dbReference type="InterPro" id="IPR036328">
    <property type="entry name" value="MliC_sf"/>
</dbReference>
<organism evidence="2 4">
    <name type="scientific">Marivita cryptomonadis</name>
    <dbReference type="NCBI Taxonomy" id="505252"/>
    <lineage>
        <taxon>Bacteria</taxon>
        <taxon>Pseudomonadati</taxon>
        <taxon>Pseudomonadota</taxon>
        <taxon>Alphaproteobacteria</taxon>
        <taxon>Rhodobacterales</taxon>
        <taxon>Roseobacteraceae</taxon>
        <taxon>Marivita</taxon>
    </lineage>
</organism>
<gene>
    <name evidence="2" type="ORF">JQX41_16095</name>
    <name evidence="3" type="ORF">JQX48_16565</name>
</gene>